<dbReference type="Pfam" id="PF13639">
    <property type="entry name" value="zf-RING_2"/>
    <property type="match status" value="1"/>
</dbReference>
<keyword evidence="7" id="KW-0479">Metal-binding</keyword>
<organism evidence="17 18">
    <name type="scientific">Protea cynaroides</name>
    <dbReference type="NCBI Taxonomy" id="273540"/>
    <lineage>
        <taxon>Eukaryota</taxon>
        <taxon>Viridiplantae</taxon>
        <taxon>Streptophyta</taxon>
        <taxon>Embryophyta</taxon>
        <taxon>Tracheophyta</taxon>
        <taxon>Spermatophyta</taxon>
        <taxon>Magnoliopsida</taxon>
        <taxon>Proteales</taxon>
        <taxon>Proteaceae</taxon>
        <taxon>Protea</taxon>
    </lineage>
</organism>
<evidence type="ECO:0000259" key="16">
    <source>
        <dbReference type="PROSITE" id="PS50089"/>
    </source>
</evidence>
<dbReference type="GO" id="GO:0008270">
    <property type="term" value="F:zinc ion binding"/>
    <property type="evidence" value="ECO:0007669"/>
    <property type="project" value="UniProtKB-KW"/>
</dbReference>
<gene>
    <name evidence="17" type="ORF">NE237_018519</name>
</gene>
<dbReference type="InterPro" id="IPR013083">
    <property type="entry name" value="Znf_RING/FYVE/PHD"/>
</dbReference>
<evidence type="ECO:0000313" key="18">
    <source>
        <dbReference type="Proteomes" id="UP001141806"/>
    </source>
</evidence>
<keyword evidence="18" id="KW-1185">Reference proteome</keyword>
<keyword evidence="6 15" id="KW-0812">Transmembrane</keyword>
<feature type="transmembrane region" description="Helical" evidence="15">
    <location>
        <begin position="47"/>
        <end position="67"/>
    </location>
</feature>
<evidence type="ECO:0000256" key="4">
    <source>
        <dbReference type="ARBA" id="ARBA00012483"/>
    </source>
</evidence>
<comment type="caution">
    <text evidence="17">The sequence shown here is derived from an EMBL/GenBank/DDBJ whole genome shotgun (WGS) entry which is preliminary data.</text>
</comment>
<dbReference type="SUPFAM" id="SSF57850">
    <property type="entry name" value="RING/U-box"/>
    <property type="match status" value="1"/>
</dbReference>
<evidence type="ECO:0000256" key="9">
    <source>
        <dbReference type="ARBA" id="ARBA00022786"/>
    </source>
</evidence>
<comment type="pathway">
    <text evidence="3">Protein modification; protein ubiquitination.</text>
</comment>
<dbReference type="GO" id="GO:0016567">
    <property type="term" value="P:protein ubiquitination"/>
    <property type="evidence" value="ECO:0007669"/>
    <property type="project" value="InterPro"/>
</dbReference>
<keyword evidence="9" id="KW-0833">Ubl conjugation pathway</keyword>
<evidence type="ECO:0000256" key="13">
    <source>
        <dbReference type="PROSITE-ProRule" id="PRU00175"/>
    </source>
</evidence>
<dbReference type="Gene3D" id="3.30.40.10">
    <property type="entry name" value="Zinc/RING finger domain, C3HC4 (zinc finger)"/>
    <property type="match status" value="1"/>
</dbReference>
<sequence>MATIYRTPIPVVSLIVNCSDCRPFSSLNPPPPIVFNSEKVTLQFSPVIFIVFAIITVAFLLLAYYAFIMKYRASRNRSRIIPPEPDTVQEDFFDEDQGPVVDHPIWYIRTVGLPDNIINSINVFKYQKGAGLVEGTDCSVCLGEFQEDETLRLLPKCSHAFHLPCIDTWLRSHTNCPLCRAPILCNSAGAGCALTATETNSSNSGTIGETQLQNSARDGASGSNQSGEDRLSDAGVEVEPGTEDEVDIRIDDGTRYTETEKETITSALQVLGSDLGVDRQEGEGNIEPVRRSFSMGSIAAAMICFSLANIPPSASEGSSSTQVVPVKKSNSGLVVKSRGVSTSIFKLMSSSFTRQALKAGPIAMKRSVSCSGKSLFSRYGGTKNSILPL</sequence>
<feature type="compositionally biased region" description="Polar residues" evidence="14">
    <location>
        <begin position="198"/>
        <end position="226"/>
    </location>
</feature>
<evidence type="ECO:0000256" key="5">
    <source>
        <dbReference type="ARBA" id="ARBA00022679"/>
    </source>
</evidence>
<evidence type="ECO:0000256" key="7">
    <source>
        <dbReference type="ARBA" id="ARBA00022723"/>
    </source>
</evidence>
<feature type="region of interest" description="Disordered" evidence="14">
    <location>
        <begin position="198"/>
        <end position="247"/>
    </location>
</feature>
<dbReference type="AlphaFoldDB" id="A0A9Q0QP04"/>
<dbReference type="PROSITE" id="PS50089">
    <property type="entry name" value="ZF_RING_2"/>
    <property type="match status" value="1"/>
</dbReference>
<evidence type="ECO:0000256" key="12">
    <source>
        <dbReference type="ARBA" id="ARBA00023136"/>
    </source>
</evidence>
<evidence type="ECO:0000256" key="14">
    <source>
        <dbReference type="SAM" id="MobiDB-lite"/>
    </source>
</evidence>
<accession>A0A9Q0QP04</accession>
<evidence type="ECO:0000256" key="2">
    <source>
        <dbReference type="ARBA" id="ARBA00004167"/>
    </source>
</evidence>
<dbReference type="PANTHER" id="PTHR46913:SF19">
    <property type="entry name" value="RING-TYPE E3 UBIQUITIN TRANSFERASE"/>
    <property type="match status" value="1"/>
</dbReference>
<evidence type="ECO:0000256" key="1">
    <source>
        <dbReference type="ARBA" id="ARBA00000900"/>
    </source>
</evidence>
<comment type="catalytic activity">
    <reaction evidence="1">
        <text>S-ubiquitinyl-[E2 ubiquitin-conjugating enzyme]-L-cysteine + [acceptor protein]-L-lysine = [E2 ubiquitin-conjugating enzyme]-L-cysteine + N(6)-ubiquitinyl-[acceptor protein]-L-lysine.</text>
        <dbReference type="EC" id="2.3.2.27"/>
    </reaction>
</comment>
<evidence type="ECO:0000256" key="3">
    <source>
        <dbReference type="ARBA" id="ARBA00004906"/>
    </source>
</evidence>
<reference evidence="17" key="1">
    <citation type="journal article" date="2023" name="Plant J.">
        <title>The genome of the king protea, Protea cynaroides.</title>
        <authorList>
            <person name="Chang J."/>
            <person name="Duong T.A."/>
            <person name="Schoeman C."/>
            <person name="Ma X."/>
            <person name="Roodt D."/>
            <person name="Barker N."/>
            <person name="Li Z."/>
            <person name="Van de Peer Y."/>
            <person name="Mizrachi E."/>
        </authorList>
    </citation>
    <scope>NUCLEOTIDE SEQUENCE</scope>
    <source>
        <tissue evidence="17">Young leaves</tissue>
    </source>
</reference>
<dbReference type="FunFam" id="3.30.40.10:FF:000233">
    <property type="entry name" value="RING-H2 finger protein ATL54"/>
    <property type="match status" value="1"/>
</dbReference>
<dbReference type="GO" id="GO:0061630">
    <property type="term" value="F:ubiquitin protein ligase activity"/>
    <property type="evidence" value="ECO:0007669"/>
    <property type="project" value="UniProtKB-EC"/>
</dbReference>
<proteinExistence type="predicted"/>
<keyword evidence="8 13" id="KW-0863">Zinc-finger</keyword>
<name>A0A9Q0QP04_9MAGN</name>
<evidence type="ECO:0000313" key="17">
    <source>
        <dbReference type="EMBL" id="KAJ4966670.1"/>
    </source>
</evidence>
<dbReference type="EMBL" id="JAMYWD010000007">
    <property type="protein sequence ID" value="KAJ4966670.1"/>
    <property type="molecule type" value="Genomic_DNA"/>
</dbReference>
<evidence type="ECO:0000256" key="11">
    <source>
        <dbReference type="ARBA" id="ARBA00022989"/>
    </source>
</evidence>
<keyword evidence="10" id="KW-0862">Zinc</keyword>
<dbReference type="InterPro" id="IPR001841">
    <property type="entry name" value="Znf_RING"/>
</dbReference>
<dbReference type="OrthoDB" id="9984778at2759"/>
<keyword evidence="12 15" id="KW-0472">Membrane</keyword>
<dbReference type="GO" id="GO:0016020">
    <property type="term" value="C:membrane"/>
    <property type="evidence" value="ECO:0007669"/>
    <property type="project" value="UniProtKB-SubCell"/>
</dbReference>
<evidence type="ECO:0000256" key="6">
    <source>
        <dbReference type="ARBA" id="ARBA00022692"/>
    </source>
</evidence>
<evidence type="ECO:0000256" key="15">
    <source>
        <dbReference type="SAM" id="Phobius"/>
    </source>
</evidence>
<protein>
    <recommendedName>
        <fullName evidence="4">RING-type E3 ubiquitin transferase</fullName>
        <ecNumber evidence="4">2.3.2.27</ecNumber>
    </recommendedName>
</protein>
<keyword evidence="11 15" id="KW-1133">Transmembrane helix</keyword>
<evidence type="ECO:0000256" key="8">
    <source>
        <dbReference type="ARBA" id="ARBA00022771"/>
    </source>
</evidence>
<dbReference type="PANTHER" id="PTHR46913">
    <property type="entry name" value="RING-H2 FINGER PROTEIN ATL16"/>
    <property type="match status" value="1"/>
</dbReference>
<comment type="subcellular location">
    <subcellularLocation>
        <location evidence="2">Membrane</location>
        <topology evidence="2">Single-pass membrane protein</topology>
    </subcellularLocation>
</comment>
<dbReference type="InterPro" id="IPR044600">
    <property type="entry name" value="ATL1/ATL16-like"/>
</dbReference>
<dbReference type="SMART" id="SM00184">
    <property type="entry name" value="RING"/>
    <property type="match status" value="1"/>
</dbReference>
<dbReference type="Proteomes" id="UP001141806">
    <property type="component" value="Unassembled WGS sequence"/>
</dbReference>
<feature type="domain" description="RING-type" evidence="16">
    <location>
        <begin position="138"/>
        <end position="180"/>
    </location>
</feature>
<dbReference type="CDD" id="cd16461">
    <property type="entry name" value="RING-H2_EL5-like"/>
    <property type="match status" value="1"/>
</dbReference>
<evidence type="ECO:0000256" key="10">
    <source>
        <dbReference type="ARBA" id="ARBA00022833"/>
    </source>
</evidence>
<keyword evidence="5" id="KW-0808">Transferase</keyword>
<dbReference type="EC" id="2.3.2.27" evidence="4"/>